<gene>
    <name evidence="1" type="ORF">MRX98_04680</name>
</gene>
<dbReference type="Gene3D" id="3.10.450.620">
    <property type="entry name" value="JHP933, nucleotidyltransferase-like core domain"/>
    <property type="match status" value="1"/>
</dbReference>
<name>A0AA41UIA1_9BACT</name>
<accession>A0AA41UIA1</accession>
<keyword evidence="1" id="KW-0808">Transferase</keyword>
<dbReference type="Proteomes" id="UP001165427">
    <property type="component" value="Unassembled WGS sequence"/>
</dbReference>
<evidence type="ECO:0000313" key="2">
    <source>
        <dbReference type="Proteomes" id="UP001165427"/>
    </source>
</evidence>
<keyword evidence="2" id="KW-1185">Reference proteome</keyword>
<organism evidence="1 2">
    <name type="scientific">Desulfatitalea alkaliphila</name>
    <dbReference type="NCBI Taxonomy" id="2929485"/>
    <lineage>
        <taxon>Bacteria</taxon>
        <taxon>Pseudomonadati</taxon>
        <taxon>Thermodesulfobacteriota</taxon>
        <taxon>Desulfobacteria</taxon>
        <taxon>Desulfobacterales</taxon>
        <taxon>Desulfosarcinaceae</taxon>
        <taxon>Desulfatitalea</taxon>
    </lineage>
</organism>
<dbReference type="EMBL" id="JALJRB010000003">
    <property type="protein sequence ID" value="MCJ8499859.1"/>
    <property type="molecule type" value="Genomic_DNA"/>
</dbReference>
<dbReference type="Pfam" id="PF08843">
    <property type="entry name" value="AbiEii"/>
    <property type="match status" value="1"/>
</dbReference>
<dbReference type="AlphaFoldDB" id="A0AA41UIA1"/>
<dbReference type="GO" id="GO:0016740">
    <property type="term" value="F:transferase activity"/>
    <property type="evidence" value="ECO:0007669"/>
    <property type="project" value="UniProtKB-KW"/>
</dbReference>
<proteinExistence type="predicted"/>
<sequence length="341" mass="38499">MEPDDPGGDIEQILGGGAVIFSPSEVLPIAASTGFRAEMVEKVLHLLNLLDQLNRHPMLKGKWVLKGGTALNLFVFDLPRLSVDIDLNYVGALERDAMLADRPKVEQAAQAVFSREGFTSKRVPTEHAGGKWRLSYQSYTGQSGNLEVDLNFMFRQPLWDIETADSHALGNFQARNITLPDRHELAAGKLTALLARGQARDLFDCHRIFTMKGIDRERLRLAFVVYGGMNRKDWRTVSIADVEFDPDELARLLIPTLNRRFMEKQGPPAEYGKRLVKECQEKLKAILPFNAPEREFLDLLLEKGEIDASILTRDKALQECIQSQPLLQWKALNVKRHKGLD</sequence>
<dbReference type="InterPro" id="IPR014942">
    <property type="entry name" value="AbiEii"/>
</dbReference>
<reference evidence="1" key="1">
    <citation type="submission" date="2022-04" db="EMBL/GenBank/DDBJ databases">
        <title>Desulfatitalea alkaliphila sp. nov., a novel anaerobic sulfate-reducing bacterium isolated from terrestrial mud volcano, Taman Peninsula, Russia.</title>
        <authorList>
            <person name="Khomyakova M.A."/>
            <person name="Merkel A.Y."/>
            <person name="Slobodkin A.I."/>
        </authorList>
    </citation>
    <scope>NUCLEOTIDE SEQUENCE</scope>
    <source>
        <strain evidence="1">M08but</strain>
    </source>
</reference>
<protein>
    <submittedName>
        <fullName evidence="1">Nucleotidyl transferase AbiEii/AbiGii toxin family protein</fullName>
    </submittedName>
</protein>
<comment type="caution">
    <text evidence="1">The sequence shown here is derived from an EMBL/GenBank/DDBJ whole genome shotgun (WGS) entry which is preliminary data.</text>
</comment>
<dbReference type="RefSeq" id="WP_246903436.1">
    <property type="nucleotide sequence ID" value="NZ_JALJRB010000003.1"/>
</dbReference>
<evidence type="ECO:0000313" key="1">
    <source>
        <dbReference type="EMBL" id="MCJ8499859.1"/>
    </source>
</evidence>